<evidence type="ECO:0000313" key="2">
    <source>
        <dbReference type="EMBL" id="OZG66162.1"/>
    </source>
</evidence>
<dbReference type="InterPro" id="IPR007421">
    <property type="entry name" value="Schlafen_AlbA_2_dom"/>
</dbReference>
<dbReference type="Gene3D" id="1.10.10.10">
    <property type="entry name" value="Winged helix-like DNA-binding domain superfamily/Winged helix DNA-binding domain"/>
    <property type="match status" value="1"/>
</dbReference>
<comment type="caution">
    <text evidence="2">The sequence shown here is derived from an EMBL/GenBank/DDBJ whole genome shotgun (WGS) entry which is preliminary data.</text>
</comment>
<dbReference type="RefSeq" id="WP_158216411.1">
    <property type="nucleotide sequence ID" value="NZ_MWWY01000008.1"/>
</dbReference>
<evidence type="ECO:0000259" key="1">
    <source>
        <dbReference type="Pfam" id="PF04326"/>
    </source>
</evidence>
<dbReference type="InterPro" id="IPR038475">
    <property type="entry name" value="RecG_C_sf"/>
</dbReference>
<dbReference type="InterPro" id="IPR038461">
    <property type="entry name" value="Schlafen_AlbA_2_dom_sf"/>
</dbReference>
<keyword evidence="3" id="KW-1185">Reference proteome</keyword>
<dbReference type="Proteomes" id="UP000216074">
    <property type="component" value="Unassembled WGS sequence"/>
</dbReference>
<organism evidence="2 3">
    <name type="scientific">Bifidobacterium hapali</name>
    <dbReference type="NCBI Taxonomy" id="1630172"/>
    <lineage>
        <taxon>Bacteria</taxon>
        <taxon>Bacillati</taxon>
        <taxon>Actinomycetota</taxon>
        <taxon>Actinomycetes</taxon>
        <taxon>Bifidobacteriales</taxon>
        <taxon>Bifidobacteriaceae</taxon>
        <taxon>Bifidobacterium</taxon>
    </lineage>
</organism>
<evidence type="ECO:0000313" key="3">
    <source>
        <dbReference type="Proteomes" id="UP000216074"/>
    </source>
</evidence>
<name>A0A261G427_9BIFI</name>
<dbReference type="OrthoDB" id="9805115at2"/>
<dbReference type="PANTHER" id="PTHR30595">
    <property type="entry name" value="GLPR-RELATED TRANSCRIPTIONAL REPRESSOR"/>
    <property type="match status" value="1"/>
</dbReference>
<dbReference type="SUPFAM" id="SSF46785">
    <property type="entry name" value="Winged helix' DNA-binding domain"/>
    <property type="match status" value="1"/>
</dbReference>
<protein>
    <submittedName>
        <fullName evidence="2">Transcriptional regulator</fullName>
    </submittedName>
</protein>
<sequence length="508" mass="56506">MSWLKRESDSYSSKLMEFASWWNVLSALFLLAFCYDEQKASRKRAESEQMAENEDQHLEFKAEWNDSAKKTVVAFANSGGGSILIGVDDDGTAVGVRDVDGCMLRIMQSISSGIHPDVVRFTSIYPVQRSGRNVVIVEVHPGTHRPYYLSDKGPRPAGVYIRLGAGSIQASEVAILDMIRESTQLSFEDMISVEQSLTFDTVSLVFRQANLPFTDQSKRTLGLVSDAGSYTNLAWLLSEQCPATIKAAVFEGVDKSTFNSREEFTGSLFRQFQDVAAYINRFNSTRSTFDSALQRIDNRDYSLPVLREALLNLVVHRDYSLAGPGLVSIFDDRIEFVNFGGLPTGMTKGDMMLGTSLQRNPKLAAILYRLGWVEAYGTGVPKILHDYQKTTVRPEFQISDNAFKLVLPSHNPAVSPQAIGQDETTQSTSIVDDQQRQLHDPISTQRHIILSLAGRTEGISRNEVQEMTGLAQSSAGKLLREMIREGLLNKRGGGRSTKYYAINAHDKQ</sequence>
<dbReference type="Pfam" id="PF04326">
    <property type="entry name" value="SLFN_AlbA_2"/>
    <property type="match status" value="1"/>
</dbReference>
<dbReference type="Gene3D" id="3.30.565.60">
    <property type="match status" value="1"/>
</dbReference>
<accession>A0A261G427</accession>
<dbReference type="PANTHER" id="PTHR30595:SF6">
    <property type="entry name" value="SCHLAFEN ALBA-2 DOMAIN-CONTAINING PROTEIN"/>
    <property type="match status" value="1"/>
</dbReference>
<feature type="domain" description="Schlafen AlbA-2" evidence="1">
    <location>
        <begin position="54"/>
        <end position="170"/>
    </location>
</feature>
<dbReference type="InterPro" id="IPR036388">
    <property type="entry name" value="WH-like_DNA-bd_sf"/>
</dbReference>
<gene>
    <name evidence="2" type="ORF">BHAP_0482</name>
</gene>
<proteinExistence type="predicted"/>
<dbReference type="Pfam" id="PF13749">
    <property type="entry name" value="HATPase_c_4"/>
    <property type="match status" value="1"/>
</dbReference>
<reference evidence="2 3" key="1">
    <citation type="journal article" date="2017" name="BMC Genomics">
        <title>Comparative genomic and phylogenomic analyses of the Bifidobacteriaceae family.</title>
        <authorList>
            <person name="Lugli G.A."/>
            <person name="Milani C."/>
            <person name="Turroni F."/>
            <person name="Duranti S."/>
            <person name="Mancabelli L."/>
            <person name="Mangifesta M."/>
            <person name="Ferrario C."/>
            <person name="Modesto M."/>
            <person name="Mattarelli P."/>
            <person name="Jiri K."/>
            <person name="van Sinderen D."/>
            <person name="Ventura M."/>
        </authorList>
    </citation>
    <scope>NUCLEOTIDE SEQUENCE [LARGE SCALE GENOMIC DNA]</scope>
    <source>
        <strain evidence="2 3">DSM 100202</strain>
    </source>
</reference>
<dbReference type="AlphaFoldDB" id="A0A261G427"/>
<dbReference type="InterPro" id="IPR036390">
    <property type="entry name" value="WH_DNA-bd_sf"/>
</dbReference>
<dbReference type="EMBL" id="MWWY01000008">
    <property type="protein sequence ID" value="OZG66162.1"/>
    <property type="molecule type" value="Genomic_DNA"/>
</dbReference>
<dbReference type="Gene3D" id="3.30.950.30">
    <property type="entry name" value="Schlafen, AAA domain"/>
    <property type="match status" value="1"/>
</dbReference>